<dbReference type="KEGG" id="sdf:ACG33_06050"/>
<proteinExistence type="predicted"/>
<dbReference type="Proteomes" id="UP000070250">
    <property type="component" value="Chromosome"/>
</dbReference>
<protein>
    <submittedName>
        <fullName evidence="1">Uncharacterized protein</fullName>
    </submittedName>
</protein>
<reference evidence="1 2" key="1">
    <citation type="submission" date="2015-06" db="EMBL/GenBank/DDBJ databases">
        <title>A Comprehensive Approach to Explore the Metabolic and Phylogenetic Diversity of Bacterial Steroid Degradation in the Environment: Testosterone as an Example.</title>
        <authorList>
            <person name="Yang F.-C."/>
            <person name="Chen Y.-L."/>
            <person name="Yu C.-P."/>
            <person name="Tang S.-L."/>
            <person name="Wang P.-H."/>
            <person name="Ismail W."/>
            <person name="Wang C.-H."/>
            <person name="Yang C.-Y."/>
            <person name="Chiang Y.-R."/>
        </authorList>
    </citation>
    <scope>NUCLEOTIDE SEQUENCE [LARGE SCALE GENOMIC DNA]</scope>
    <source>
        <strain evidence="1 2">DSM 18526</strain>
    </source>
</reference>
<organism evidence="1 2">
    <name type="scientific">Steroidobacter denitrificans</name>
    <dbReference type="NCBI Taxonomy" id="465721"/>
    <lineage>
        <taxon>Bacteria</taxon>
        <taxon>Pseudomonadati</taxon>
        <taxon>Pseudomonadota</taxon>
        <taxon>Gammaproteobacteria</taxon>
        <taxon>Steroidobacterales</taxon>
        <taxon>Steroidobacteraceae</taxon>
        <taxon>Steroidobacter</taxon>
    </lineage>
</organism>
<evidence type="ECO:0000313" key="1">
    <source>
        <dbReference type="EMBL" id="AMN46665.1"/>
    </source>
</evidence>
<gene>
    <name evidence="1" type="ORF">ACG33_06050</name>
</gene>
<keyword evidence="2" id="KW-1185">Reference proteome</keyword>
<dbReference type="EMBL" id="CP011971">
    <property type="protein sequence ID" value="AMN46665.1"/>
    <property type="molecule type" value="Genomic_DNA"/>
</dbReference>
<evidence type="ECO:0000313" key="2">
    <source>
        <dbReference type="Proteomes" id="UP000070250"/>
    </source>
</evidence>
<dbReference type="AlphaFoldDB" id="A0A127FAP3"/>
<accession>A0A127FAP3</accession>
<sequence length="224" mass="24367">MDGSSGAQQEIADMRAIVLAGLVMVGTGQAQQTSSDTIFGLELNAPITLSECEKTKILGDYVYRSIVHDGMCYERSYKFKKTKRMYREGPLVDEQIVVKFAHKNRPPIGNGYSFTAILKGGNLISVFTRTDGIGSQTQDLALLDQKFGTPTRLERLSLQNGAGAKFEGLIAEWELPSGTYVRLASPDLTLASRPNVGSLSVMTADARAEQIGKEKAADAERTKL</sequence>
<name>A0A127FAP3_STEDE</name>